<dbReference type="Proteomes" id="UP001156691">
    <property type="component" value="Unassembled WGS sequence"/>
</dbReference>
<organism evidence="1 2">
    <name type="scientific">Devosia nitrariae</name>
    <dbReference type="NCBI Taxonomy" id="2071872"/>
    <lineage>
        <taxon>Bacteria</taxon>
        <taxon>Pseudomonadati</taxon>
        <taxon>Pseudomonadota</taxon>
        <taxon>Alphaproteobacteria</taxon>
        <taxon>Hyphomicrobiales</taxon>
        <taxon>Devosiaceae</taxon>
        <taxon>Devosia</taxon>
    </lineage>
</organism>
<evidence type="ECO:0000313" key="2">
    <source>
        <dbReference type="Proteomes" id="UP001156691"/>
    </source>
</evidence>
<accession>A0ABQ5W5R5</accession>
<reference evidence="2" key="1">
    <citation type="journal article" date="2019" name="Int. J. Syst. Evol. Microbiol.">
        <title>The Global Catalogue of Microorganisms (GCM) 10K type strain sequencing project: providing services to taxonomists for standard genome sequencing and annotation.</title>
        <authorList>
            <consortium name="The Broad Institute Genomics Platform"/>
            <consortium name="The Broad Institute Genome Sequencing Center for Infectious Disease"/>
            <person name="Wu L."/>
            <person name="Ma J."/>
        </authorList>
    </citation>
    <scope>NUCLEOTIDE SEQUENCE [LARGE SCALE GENOMIC DNA]</scope>
    <source>
        <strain evidence="2">NBRC 112416</strain>
    </source>
</reference>
<evidence type="ECO:0008006" key="3">
    <source>
        <dbReference type="Google" id="ProtNLM"/>
    </source>
</evidence>
<protein>
    <recommendedName>
        <fullName evidence="3">Transposase</fullName>
    </recommendedName>
</protein>
<dbReference type="EMBL" id="BSNS01000011">
    <property type="protein sequence ID" value="GLQ55136.1"/>
    <property type="molecule type" value="Genomic_DNA"/>
</dbReference>
<evidence type="ECO:0000313" key="1">
    <source>
        <dbReference type="EMBL" id="GLQ55136.1"/>
    </source>
</evidence>
<gene>
    <name evidence="1" type="ORF">GCM10010862_23950</name>
</gene>
<proteinExistence type="predicted"/>
<comment type="caution">
    <text evidence="1">The sequence shown here is derived from an EMBL/GenBank/DDBJ whole genome shotgun (WGS) entry which is preliminary data.</text>
</comment>
<keyword evidence="2" id="KW-1185">Reference proteome</keyword>
<sequence length="60" mass="6507">MVLAGFAVADGAYGGEERQAQRAHLGIWAGSFISPRAWRDGKNSSNPLDWLMNSLFGPQT</sequence>
<name>A0ABQ5W5R5_9HYPH</name>